<dbReference type="KEGG" id="yrh:AABB31_16745"/>
<dbReference type="RefSeq" id="WP_373635390.1">
    <property type="nucleotide sequence ID" value="NZ_CP151767.2"/>
</dbReference>
<evidence type="ECO:0000313" key="1">
    <source>
        <dbReference type="EMBL" id="WZU66652.2"/>
    </source>
</evidence>
<dbReference type="Proteomes" id="UP001470809">
    <property type="component" value="Chromosome"/>
</dbReference>
<dbReference type="AlphaFoldDB" id="A0AAN0MC08"/>
<sequence length="481" mass="54390">MMAKRYDKAHFIVYSNDAEPFRTNGDAYCASALRAGFDTATHHTEEALRETPFWAQNADILEQERGAGYWLWKPHILLETLRSVGPDDIVVYNDIGRYKPGSFEPFPRFPAAAINMTALSPKRFLHGFINDWLVQGHYTKRDCFIGLDADTEEMHLAAQASACPLFYMPSPESFAFLERWLALAQDPHILTDLPDKLGDPLPEFQDHRHDMAISSILLHQTGGHYVDLSKQGGFAAAEDTRRRNRHVPRIQSHAGYLSLMLERALPDDYFMRQSPDLALASHIIRNLTDADAIPVHERVTSRTTLAEEFLQMLRNGQAGISQAHLAAGLTENRIISNKLHGLSKLPDQDTAQFWAAAVEKINEAVQQSTTDKAEVTERTRRDMAEAAFHAAEAMHPDLHEEMMVDFVWSVLNEDGRSAFKAQHRNIKNRNGREAMRKFIATSGHDVILPRENELAGRLKDESDRISALVMDWLAISVRKTS</sequence>
<keyword evidence="2" id="KW-1185">Reference proteome</keyword>
<proteinExistence type="predicted"/>
<accession>A0AAN0MC08</accession>
<gene>
    <name evidence="1" type="ORF">AABB31_16745</name>
</gene>
<evidence type="ECO:0000313" key="2">
    <source>
        <dbReference type="Proteomes" id="UP001470809"/>
    </source>
</evidence>
<reference evidence="1" key="1">
    <citation type="submission" date="2024-08" db="EMBL/GenBank/DDBJ databases">
        <title>Phylogenomic analyses of a clade within the roseobacter group suggest taxonomic reassignments of species of the genera Aestuariivita, Citreicella, Loktanella, Nautella, Pelagibaca, Ruegeria, Thalassobius, Thiobacimonas and Tropicibacter, and the proposal o.</title>
        <authorList>
            <person name="Jeon C.O."/>
        </authorList>
    </citation>
    <scope>NUCLEOTIDE SEQUENCE</scope>
    <source>
        <strain evidence="1">SS1-5</strain>
    </source>
</reference>
<name>A0AAN0MC08_9RHOB</name>
<organism evidence="1 2">
    <name type="scientific">Yoonia rhodophyticola</name>
    <dbReference type="NCBI Taxonomy" id="3137370"/>
    <lineage>
        <taxon>Bacteria</taxon>
        <taxon>Pseudomonadati</taxon>
        <taxon>Pseudomonadota</taxon>
        <taxon>Alphaproteobacteria</taxon>
        <taxon>Rhodobacterales</taxon>
        <taxon>Paracoccaceae</taxon>
        <taxon>Yoonia</taxon>
    </lineage>
</organism>
<protein>
    <submittedName>
        <fullName evidence="1">Uncharacterized protein</fullName>
    </submittedName>
</protein>
<dbReference type="EMBL" id="CP151767">
    <property type="protein sequence ID" value="WZU66652.2"/>
    <property type="molecule type" value="Genomic_DNA"/>
</dbReference>